<feature type="compositionally biased region" description="Polar residues" evidence="1">
    <location>
        <begin position="26"/>
        <end position="50"/>
    </location>
</feature>
<dbReference type="Proteomes" id="UP000183997">
    <property type="component" value="Unassembled WGS sequence"/>
</dbReference>
<accession>A0A1M6SUL2</accession>
<dbReference type="AlphaFoldDB" id="A0A1M6SUL2"/>
<feature type="chain" id="PRO_5038333569" evidence="2">
    <location>
        <begin position="22"/>
        <end position="181"/>
    </location>
</feature>
<evidence type="ECO:0000256" key="2">
    <source>
        <dbReference type="SAM" id="SignalP"/>
    </source>
</evidence>
<sequence length="181" mass="19636">MKLTKTRIRTLVMVFGMLTLAACSNSTAPSGQTTPLPSTTGVVEQAQSGASVPDNLVQPIPEDLIKDFADSVEFDNEKGILSFTVPKGLPPEYSFSIWVGGRIKMGDGGGMSVHPFGAESENNSWEAGKTYSYEFEEDSFLEASIVFDVQINRTPEILHEIAIGVDENGNISISKIFSIRK</sequence>
<keyword evidence="4" id="KW-1185">Reference proteome</keyword>
<evidence type="ECO:0000256" key="1">
    <source>
        <dbReference type="SAM" id="MobiDB-lite"/>
    </source>
</evidence>
<name>A0A1M6SUL2_9FIRM</name>
<protein>
    <submittedName>
        <fullName evidence="3">Uncharacterized protein</fullName>
    </submittedName>
</protein>
<dbReference type="OrthoDB" id="2086106at2"/>
<gene>
    <name evidence="3" type="ORF">SAMN02745123_02035</name>
</gene>
<dbReference type="EMBL" id="FRAR01000014">
    <property type="protein sequence ID" value="SHK48393.1"/>
    <property type="molecule type" value="Genomic_DNA"/>
</dbReference>
<feature type="region of interest" description="Disordered" evidence="1">
    <location>
        <begin position="26"/>
        <end position="54"/>
    </location>
</feature>
<dbReference type="PROSITE" id="PS51257">
    <property type="entry name" value="PROKAR_LIPOPROTEIN"/>
    <property type="match status" value="1"/>
</dbReference>
<evidence type="ECO:0000313" key="4">
    <source>
        <dbReference type="Proteomes" id="UP000183997"/>
    </source>
</evidence>
<reference evidence="4" key="1">
    <citation type="submission" date="2016-11" db="EMBL/GenBank/DDBJ databases">
        <authorList>
            <person name="Varghese N."/>
            <person name="Submissions S."/>
        </authorList>
    </citation>
    <scope>NUCLEOTIDE SEQUENCE [LARGE SCALE GENOMIC DNA]</scope>
    <source>
        <strain evidence="4">DSM 10349</strain>
    </source>
</reference>
<dbReference type="RefSeq" id="WP_072913827.1">
    <property type="nucleotide sequence ID" value="NZ_FRAR01000014.1"/>
</dbReference>
<organism evidence="3 4">
    <name type="scientific">Desulforamulus aeronauticus DSM 10349</name>
    <dbReference type="NCBI Taxonomy" id="1121421"/>
    <lineage>
        <taxon>Bacteria</taxon>
        <taxon>Bacillati</taxon>
        <taxon>Bacillota</taxon>
        <taxon>Clostridia</taxon>
        <taxon>Eubacteriales</taxon>
        <taxon>Peptococcaceae</taxon>
        <taxon>Desulforamulus</taxon>
    </lineage>
</organism>
<keyword evidence="2" id="KW-0732">Signal</keyword>
<feature type="signal peptide" evidence="2">
    <location>
        <begin position="1"/>
        <end position="21"/>
    </location>
</feature>
<proteinExistence type="predicted"/>
<evidence type="ECO:0000313" key="3">
    <source>
        <dbReference type="EMBL" id="SHK48393.1"/>
    </source>
</evidence>